<sequence length="90" mass="10785">MSEPTLEDLQELARKTEMQLHELNRSRELLVRDASPHMSKDYFTQLKGHIATIDKKIEDVTKKLEKLRTNIKRRKGMSKPQRNLPRKRRF</sequence>
<proteinExistence type="predicted"/>
<evidence type="ECO:0000313" key="3">
    <source>
        <dbReference type="Proteomes" id="UP000577419"/>
    </source>
</evidence>
<feature type="region of interest" description="Disordered" evidence="1">
    <location>
        <begin position="69"/>
        <end position="90"/>
    </location>
</feature>
<dbReference type="EMBL" id="DUFG01000013">
    <property type="protein sequence ID" value="HIH08115.1"/>
    <property type="molecule type" value="Genomic_DNA"/>
</dbReference>
<dbReference type="AlphaFoldDB" id="A0A7J4IV61"/>
<dbReference type="Proteomes" id="UP000577419">
    <property type="component" value="Unassembled WGS sequence"/>
</dbReference>
<organism evidence="2 3">
    <name type="scientific">Candidatus Iainarchaeum sp</name>
    <dbReference type="NCBI Taxonomy" id="3101447"/>
    <lineage>
        <taxon>Archaea</taxon>
        <taxon>Candidatus Iainarchaeota</taxon>
        <taxon>Candidatus Iainarchaeia</taxon>
        <taxon>Candidatus Iainarchaeales</taxon>
        <taxon>Candidatus Iainarchaeaceae</taxon>
        <taxon>Candidatus Iainarchaeum</taxon>
    </lineage>
</organism>
<gene>
    <name evidence="2" type="ORF">HA237_01960</name>
</gene>
<evidence type="ECO:0000313" key="2">
    <source>
        <dbReference type="EMBL" id="HIH08115.1"/>
    </source>
</evidence>
<protein>
    <submittedName>
        <fullName evidence="2">Uncharacterized protein</fullName>
    </submittedName>
</protein>
<evidence type="ECO:0000256" key="1">
    <source>
        <dbReference type="SAM" id="MobiDB-lite"/>
    </source>
</evidence>
<name>A0A7J4IV61_9ARCH</name>
<accession>A0A7J4IV61</accession>
<comment type="caution">
    <text evidence="2">The sequence shown here is derived from an EMBL/GenBank/DDBJ whole genome shotgun (WGS) entry which is preliminary data.</text>
</comment>
<reference evidence="3" key="1">
    <citation type="journal article" date="2020" name="bioRxiv">
        <title>A rank-normalized archaeal taxonomy based on genome phylogeny resolves widespread incomplete and uneven classifications.</title>
        <authorList>
            <person name="Rinke C."/>
            <person name="Chuvochina M."/>
            <person name="Mussig A.J."/>
            <person name="Chaumeil P.-A."/>
            <person name="Waite D.W."/>
            <person name="Whitman W.B."/>
            <person name="Parks D.H."/>
            <person name="Hugenholtz P."/>
        </authorList>
    </citation>
    <scope>NUCLEOTIDE SEQUENCE [LARGE SCALE GENOMIC DNA]</scope>
</reference>